<dbReference type="Pfam" id="PF09112">
    <property type="entry name" value="N-glycanase_N"/>
    <property type="match status" value="1"/>
</dbReference>
<accession>A0AA41Y432</accession>
<dbReference type="EMBL" id="JAPAAF010000001">
    <property type="protein sequence ID" value="MCW0481136.1"/>
    <property type="molecule type" value="Genomic_DNA"/>
</dbReference>
<protein>
    <submittedName>
        <fullName evidence="3">Peptide-N-glycosidase F-related protein</fullName>
    </submittedName>
</protein>
<evidence type="ECO:0000256" key="1">
    <source>
        <dbReference type="ARBA" id="ARBA00023157"/>
    </source>
</evidence>
<dbReference type="GO" id="GO:0016715">
    <property type="term" value="F:oxidoreductase activity, acting on paired donors, with incorporation or reduction of molecular oxygen, reduced ascorbate as one donor, and incorporation of one atom of oxygen"/>
    <property type="evidence" value="ECO:0007669"/>
    <property type="project" value="InterPro"/>
</dbReference>
<dbReference type="SUPFAM" id="SSF49742">
    <property type="entry name" value="PHM/PNGase F"/>
    <property type="match status" value="1"/>
</dbReference>
<dbReference type="AlphaFoldDB" id="A0AA41Y432"/>
<dbReference type="InterPro" id="IPR014784">
    <property type="entry name" value="Cu2_ascorb_mOase-like_C"/>
</dbReference>
<dbReference type="InterPro" id="IPR015197">
    <property type="entry name" value="PngaseF_C"/>
</dbReference>
<dbReference type="RefSeq" id="WP_282589741.1">
    <property type="nucleotide sequence ID" value="NZ_JAPAAF010000001.1"/>
</dbReference>
<dbReference type="InterPro" id="IPR015196">
    <property type="entry name" value="PngaseF_N"/>
</dbReference>
<dbReference type="Proteomes" id="UP001163821">
    <property type="component" value="Unassembled WGS sequence"/>
</dbReference>
<evidence type="ECO:0000313" key="4">
    <source>
        <dbReference type="Proteomes" id="UP001163821"/>
    </source>
</evidence>
<dbReference type="Gene3D" id="2.60.120.230">
    <property type="match status" value="1"/>
</dbReference>
<dbReference type="Pfam" id="PF22252">
    <property type="entry name" value="PNGase_F-II_N"/>
    <property type="match status" value="1"/>
</dbReference>
<dbReference type="InterPro" id="IPR043022">
    <property type="entry name" value="PngaseF_N_sf"/>
</dbReference>
<dbReference type="SMART" id="SM01290">
    <property type="entry name" value="N-glycanase_N"/>
    <property type="match status" value="1"/>
</dbReference>
<dbReference type="InterPro" id="IPR008977">
    <property type="entry name" value="PHM/PNGase_F_dom_sf"/>
</dbReference>
<keyword evidence="1" id="KW-1015">Disulfide bond</keyword>
<comment type="caution">
    <text evidence="3">The sequence shown here is derived from an EMBL/GenBank/DDBJ whole genome shotgun (WGS) entry which is preliminary data.</text>
</comment>
<reference evidence="3" key="1">
    <citation type="submission" date="2022-10" db="EMBL/GenBank/DDBJ databases">
        <title>Gaoshiqiia sediminis gen. nov., sp. nov., isolated from coastal sediment.</title>
        <authorList>
            <person name="Yu W.X."/>
            <person name="Mu D.S."/>
            <person name="Du J.Z."/>
            <person name="Liang Y.Q."/>
        </authorList>
    </citation>
    <scope>NUCLEOTIDE SEQUENCE</scope>
    <source>
        <strain evidence="3">A06</strain>
    </source>
</reference>
<keyword evidence="4" id="KW-1185">Reference proteome</keyword>
<gene>
    <name evidence="3" type="ORF">N2K84_00235</name>
</gene>
<evidence type="ECO:0000313" key="3">
    <source>
        <dbReference type="EMBL" id="MCW0481136.1"/>
    </source>
</evidence>
<dbReference type="Gene3D" id="2.60.120.1570">
    <property type="entry name" value="Peptide-N-glycosidase F, N-terminal domain"/>
    <property type="match status" value="1"/>
</dbReference>
<sequence length="572" mass="63714">MKKIGIIWLMGLLFMQFGFAQTGYFDKQGEVIYSMYANGGVRAGAGNTVMTYANGIARLVTDQSGKNVIPEVPQEETYLLYSSKKTCQRATFQNGELIHSLEDFNVLDGFEPDGTTEKILGYTCQKYVGSSFSNRIELWVTKDAGLLGTPIAFFPMTDGLVLKYVRNGNFGMVATQINIQKKEKEVDLFPTELGAEVTPVKYRLRLANAFVKDVSIFDKQQINWGTEINNPQGDCEDYTYRYAGGTVVLKKVNLPEVPDGTAVFAELKQQSNGDAYDRTGSVFVVPVDQKRSFLDGLKYGVDSLPKYISKAGKVYQGMTATGNYSPIVELVRFFTPFGIHHFNDKRDVGIAWEDTTTYKQEVTDLLPLLRGEAWIGVFIGNYDGGGHKMSLNLKYHLNNREVSKEPAKKYWIKPVFTTTNVLEMAGQEYGTLFGTDTLKVEFDVPAGVKNLRFRYLTTGHGGWGGGDEFVPKTNELFIDGQPFFQFTPWRTDCATYRAYNPASGNFWNGLSSSDYSRSGWCPGTVSNPLYMPVAGLGEGKHVIQVYIPQGEPEGNSFSAWNISGVFIGEIDE</sequence>
<organism evidence="3 4">
    <name type="scientific">Gaoshiqia sediminis</name>
    <dbReference type="NCBI Taxonomy" id="2986998"/>
    <lineage>
        <taxon>Bacteria</taxon>
        <taxon>Pseudomonadati</taxon>
        <taxon>Bacteroidota</taxon>
        <taxon>Bacteroidia</taxon>
        <taxon>Marinilabiliales</taxon>
        <taxon>Prolixibacteraceae</taxon>
        <taxon>Gaoshiqia</taxon>
    </lineage>
</organism>
<evidence type="ECO:0000259" key="2">
    <source>
        <dbReference type="SMART" id="SM01290"/>
    </source>
</evidence>
<name>A0AA41Y432_9BACT</name>
<feature type="domain" description="Peptide-N-glycosidase F N-terminal" evidence="2">
    <location>
        <begin position="213"/>
        <end position="395"/>
    </location>
</feature>
<proteinExistence type="predicted"/>
<dbReference type="Pfam" id="PF09113">
    <property type="entry name" value="N-glycanase_C"/>
    <property type="match status" value="1"/>
</dbReference>